<feature type="transmembrane region" description="Helical" evidence="1">
    <location>
        <begin position="97"/>
        <end position="117"/>
    </location>
</feature>
<feature type="transmembrane region" description="Helical" evidence="1">
    <location>
        <begin position="185"/>
        <end position="203"/>
    </location>
</feature>
<reference evidence="2 3" key="1">
    <citation type="submission" date="2021-06" db="EMBL/GenBank/DDBJ databases">
        <title>Caerostris darwini draft genome.</title>
        <authorList>
            <person name="Kono N."/>
            <person name="Arakawa K."/>
        </authorList>
    </citation>
    <scope>NUCLEOTIDE SEQUENCE [LARGE SCALE GENOMIC DNA]</scope>
</reference>
<feature type="transmembrane region" description="Helical" evidence="1">
    <location>
        <begin position="40"/>
        <end position="63"/>
    </location>
</feature>
<keyword evidence="1" id="KW-1133">Transmembrane helix</keyword>
<evidence type="ECO:0000313" key="2">
    <source>
        <dbReference type="EMBL" id="GIY68648.1"/>
    </source>
</evidence>
<sequence>MWWMTQSKKKEILTLIENLESLQTEIAPLDRQRLSKIAKFATYFTVLLSCFYPSLWIISHIFFNQSRCPFDAQNADIKSMIIPKIAYEYGSAYVNHYVYFTFTIFYLLICLIVANSLSDKKRHRIQAFRLYKNVLKMFEDIEDTLSPFMLFLFARMLAVFFIFIYQMLYSVRLRNWPLLNMSIPYFFINAILMIIIVLSTDRVQKKVDRFRLSLYQYLELNSILNGEYLRILEDWRHLKLTAWDVFAIKKSVILATVAWLFTYSIAFLQFPS</sequence>
<keyword evidence="1" id="KW-0472">Membrane</keyword>
<comment type="caution">
    <text evidence="2">The sequence shown here is derived from an EMBL/GenBank/DDBJ whole genome shotgun (WGS) entry which is preliminary data.</text>
</comment>
<dbReference type="Proteomes" id="UP001054837">
    <property type="component" value="Unassembled WGS sequence"/>
</dbReference>
<protein>
    <recommendedName>
        <fullName evidence="4">Gustatory receptor</fullName>
    </recommendedName>
</protein>
<feature type="transmembrane region" description="Helical" evidence="1">
    <location>
        <begin position="145"/>
        <end position="165"/>
    </location>
</feature>
<organism evidence="2 3">
    <name type="scientific">Caerostris darwini</name>
    <dbReference type="NCBI Taxonomy" id="1538125"/>
    <lineage>
        <taxon>Eukaryota</taxon>
        <taxon>Metazoa</taxon>
        <taxon>Ecdysozoa</taxon>
        <taxon>Arthropoda</taxon>
        <taxon>Chelicerata</taxon>
        <taxon>Arachnida</taxon>
        <taxon>Araneae</taxon>
        <taxon>Araneomorphae</taxon>
        <taxon>Entelegynae</taxon>
        <taxon>Araneoidea</taxon>
        <taxon>Araneidae</taxon>
        <taxon>Caerostris</taxon>
    </lineage>
</organism>
<keyword evidence="1" id="KW-0812">Transmembrane</keyword>
<feature type="transmembrane region" description="Helical" evidence="1">
    <location>
        <begin position="252"/>
        <end position="270"/>
    </location>
</feature>
<gene>
    <name evidence="2" type="primary">AVEN_236654_1</name>
    <name evidence="2" type="ORF">CDAR_370491</name>
</gene>
<evidence type="ECO:0008006" key="4">
    <source>
        <dbReference type="Google" id="ProtNLM"/>
    </source>
</evidence>
<keyword evidence="3" id="KW-1185">Reference proteome</keyword>
<proteinExistence type="predicted"/>
<name>A0AAV4VEW8_9ARAC</name>
<dbReference type="EMBL" id="BPLQ01012908">
    <property type="protein sequence ID" value="GIY68648.1"/>
    <property type="molecule type" value="Genomic_DNA"/>
</dbReference>
<evidence type="ECO:0000313" key="3">
    <source>
        <dbReference type="Proteomes" id="UP001054837"/>
    </source>
</evidence>
<dbReference type="AlphaFoldDB" id="A0AAV4VEW8"/>
<accession>A0AAV4VEW8</accession>
<evidence type="ECO:0000256" key="1">
    <source>
        <dbReference type="SAM" id="Phobius"/>
    </source>
</evidence>